<keyword evidence="4 9" id="KW-0997">Cell inner membrane</keyword>
<dbReference type="PANTHER" id="PTHR35011">
    <property type="entry name" value="2,3-DIKETO-L-GULONATE TRAP TRANSPORTER SMALL PERMEASE PROTEIN YIAM"/>
    <property type="match status" value="1"/>
</dbReference>
<feature type="transmembrane region" description="Helical" evidence="9">
    <location>
        <begin position="15"/>
        <end position="39"/>
    </location>
</feature>
<dbReference type="Pfam" id="PF04290">
    <property type="entry name" value="DctQ"/>
    <property type="match status" value="1"/>
</dbReference>
<name>A0A1G7FLH7_9RHOB</name>
<sequence>MQGALRMTVRVVDGINWLVGWLLAALMLVMTVLISWQVFARYVMGNSLSFSEEVSRFSMVWMTMLGAAYAYRYGSLISVDLFESLSGPRVSRLLRIVVAVASCIFAWVLLTQGLDITQRVAMQVAPSTRISMGWLYAAMPAGAGLVLLNAIGILAEDFAGLRERFTDPQDDPHRTPLHEGGST</sequence>
<keyword evidence="7 9" id="KW-0472">Membrane</keyword>
<evidence type="ECO:0000256" key="2">
    <source>
        <dbReference type="ARBA" id="ARBA00022448"/>
    </source>
</evidence>
<keyword evidence="5 9" id="KW-0812">Transmembrane</keyword>
<protein>
    <recommendedName>
        <fullName evidence="9">TRAP transporter small permease protein</fullName>
    </recommendedName>
</protein>
<evidence type="ECO:0000256" key="7">
    <source>
        <dbReference type="ARBA" id="ARBA00023136"/>
    </source>
</evidence>
<dbReference type="GO" id="GO:0015740">
    <property type="term" value="P:C4-dicarboxylate transport"/>
    <property type="evidence" value="ECO:0007669"/>
    <property type="project" value="TreeGrafter"/>
</dbReference>
<dbReference type="AlphaFoldDB" id="A0A1G7FLH7"/>
<feature type="transmembrane region" description="Helical" evidence="9">
    <location>
        <begin position="93"/>
        <end position="114"/>
    </location>
</feature>
<evidence type="ECO:0000313" key="12">
    <source>
        <dbReference type="Proteomes" id="UP000198994"/>
    </source>
</evidence>
<dbReference type="GO" id="GO:0022857">
    <property type="term" value="F:transmembrane transporter activity"/>
    <property type="evidence" value="ECO:0007669"/>
    <property type="project" value="UniProtKB-UniRule"/>
</dbReference>
<evidence type="ECO:0000256" key="3">
    <source>
        <dbReference type="ARBA" id="ARBA00022475"/>
    </source>
</evidence>
<evidence type="ECO:0000313" key="11">
    <source>
        <dbReference type="EMBL" id="SDE76736.1"/>
    </source>
</evidence>
<comment type="subunit">
    <text evidence="9">The complex comprises the extracytoplasmic solute receptor protein and the two transmembrane proteins.</text>
</comment>
<dbReference type="EMBL" id="FNAV01000007">
    <property type="protein sequence ID" value="SDE76736.1"/>
    <property type="molecule type" value="Genomic_DNA"/>
</dbReference>
<comment type="similarity">
    <text evidence="8 9">Belongs to the TRAP transporter small permease family.</text>
</comment>
<organism evidence="11 12">
    <name type="scientific">Salipiger thiooxidans</name>
    <dbReference type="NCBI Taxonomy" id="282683"/>
    <lineage>
        <taxon>Bacteria</taxon>
        <taxon>Pseudomonadati</taxon>
        <taxon>Pseudomonadota</taxon>
        <taxon>Alphaproteobacteria</taxon>
        <taxon>Rhodobacterales</taxon>
        <taxon>Roseobacteraceae</taxon>
        <taxon>Salipiger</taxon>
    </lineage>
</organism>
<keyword evidence="3" id="KW-1003">Cell membrane</keyword>
<dbReference type="PANTHER" id="PTHR35011:SF11">
    <property type="entry name" value="TRAP TRANSPORTER SMALL PERMEASE PROTEIN"/>
    <property type="match status" value="1"/>
</dbReference>
<dbReference type="InterPro" id="IPR055348">
    <property type="entry name" value="DctQ"/>
</dbReference>
<dbReference type="GO" id="GO:0005886">
    <property type="term" value="C:plasma membrane"/>
    <property type="evidence" value="ECO:0007669"/>
    <property type="project" value="UniProtKB-SubCell"/>
</dbReference>
<dbReference type="OrthoDB" id="4964541at2"/>
<gene>
    <name evidence="11" type="ORF">SAMN04488105_107154</name>
</gene>
<dbReference type="RefSeq" id="WP_089959456.1">
    <property type="nucleotide sequence ID" value="NZ_FNAV01000007.1"/>
</dbReference>
<proteinExistence type="inferred from homology"/>
<reference evidence="12" key="1">
    <citation type="submission" date="2016-10" db="EMBL/GenBank/DDBJ databases">
        <authorList>
            <person name="Varghese N."/>
            <person name="Submissions S."/>
        </authorList>
    </citation>
    <scope>NUCLEOTIDE SEQUENCE [LARGE SCALE GENOMIC DNA]</scope>
    <source>
        <strain evidence="12">DSM 10146</strain>
    </source>
</reference>
<comment type="subcellular location">
    <subcellularLocation>
        <location evidence="1 9">Cell inner membrane</location>
        <topology evidence="1 9">Multi-pass membrane protein</topology>
    </subcellularLocation>
</comment>
<evidence type="ECO:0000259" key="10">
    <source>
        <dbReference type="Pfam" id="PF04290"/>
    </source>
</evidence>
<feature type="domain" description="Tripartite ATP-independent periplasmic transporters DctQ component" evidence="10">
    <location>
        <begin position="30"/>
        <end position="159"/>
    </location>
</feature>
<dbReference type="InterPro" id="IPR007387">
    <property type="entry name" value="TRAP_DctQ"/>
</dbReference>
<evidence type="ECO:0000256" key="4">
    <source>
        <dbReference type="ARBA" id="ARBA00022519"/>
    </source>
</evidence>
<dbReference type="Proteomes" id="UP000198994">
    <property type="component" value="Unassembled WGS sequence"/>
</dbReference>
<evidence type="ECO:0000256" key="5">
    <source>
        <dbReference type="ARBA" id="ARBA00022692"/>
    </source>
</evidence>
<comment type="function">
    <text evidence="9">Part of the tripartite ATP-independent periplasmic (TRAP) transport system.</text>
</comment>
<accession>A0A1G7FLH7</accession>
<evidence type="ECO:0000256" key="9">
    <source>
        <dbReference type="RuleBase" id="RU369079"/>
    </source>
</evidence>
<feature type="transmembrane region" description="Helical" evidence="9">
    <location>
        <begin position="59"/>
        <end position="81"/>
    </location>
</feature>
<evidence type="ECO:0000256" key="8">
    <source>
        <dbReference type="ARBA" id="ARBA00038436"/>
    </source>
</evidence>
<keyword evidence="12" id="KW-1185">Reference proteome</keyword>
<keyword evidence="2 9" id="KW-0813">Transport</keyword>
<keyword evidence="6 9" id="KW-1133">Transmembrane helix</keyword>
<evidence type="ECO:0000256" key="1">
    <source>
        <dbReference type="ARBA" id="ARBA00004429"/>
    </source>
</evidence>
<feature type="transmembrane region" description="Helical" evidence="9">
    <location>
        <begin position="134"/>
        <end position="155"/>
    </location>
</feature>
<evidence type="ECO:0000256" key="6">
    <source>
        <dbReference type="ARBA" id="ARBA00022989"/>
    </source>
</evidence>
<dbReference type="STRING" id="282683.SAMN04488105_107154"/>